<dbReference type="AlphaFoldDB" id="A0A3P7LXY0"/>
<dbReference type="Proteomes" id="UP000281553">
    <property type="component" value="Unassembled WGS sequence"/>
</dbReference>
<sequence length="82" mass="8853">MLGLGATDWRRVRPAFRRPTIPPCASFVMGCASSAHPPNLAPGFVQLFYSADLIGCLPTDALAYNELVASNKRIEECLGMKA</sequence>
<keyword evidence="2" id="KW-1185">Reference proteome</keyword>
<organism evidence="1 2">
    <name type="scientific">Dibothriocephalus latus</name>
    <name type="common">Fish tapeworm</name>
    <name type="synonym">Diphyllobothrium latum</name>
    <dbReference type="NCBI Taxonomy" id="60516"/>
    <lineage>
        <taxon>Eukaryota</taxon>
        <taxon>Metazoa</taxon>
        <taxon>Spiralia</taxon>
        <taxon>Lophotrochozoa</taxon>
        <taxon>Platyhelminthes</taxon>
        <taxon>Cestoda</taxon>
        <taxon>Eucestoda</taxon>
        <taxon>Diphyllobothriidea</taxon>
        <taxon>Diphyllobothriidae</taxon>
        <taxon>Dibothriocephalus</taxon>
    </lineage>
</organism>
<evidence type="ECO:0000313" key="2">
    <source>
        <dbReference type="Proteomes" id="UP000281553"/>
    </source>
</evidence>
<evidence type="ECO:0000313" key="1">
    <source>
        <dbReference type="EMBL" id="VDN16467.1"/>
    </source>
</evidence>
<accession>A0A3P7LXY0</accession>
<proteinExistence type="predicted"/>
<gene>
    <name evidence="1" type="ORF">DILT_LOCUS12298</name>
</gene>
<dbReference type="EMBL" id="UYRU01065922">
    <property type="protein sequence ID" value="VDN16467.1"/>
    <property type="molecule type" value="Genomic_DNA"/>
</dbReference>
<reference evidence="1 2" key="1">
    <citation type="submission" date="2018-11" db="EMBL/GenBank/DDBJ databases">
        <authorList>
            <consortium name="Pathogen Informatics"/>
        </authorList>
    </citation>
    <scope>NUCLEOTIDE SEQUENCE [LARGE SCALE GENOMIC DNA]</scope>
</reference>
<protein>
    <submittedName>
        <fullName evidence="1">Uncharacterized protein</fullName>
    </submittedName>
</protein>
<name>A0A3P7LXY0_DIBLA</name>